<keyword evidence="11" id="KW-1185">Reference proteome</keyword>
<keyword evidence="10" id="KW-0121">Carboxypeptidase</keyword>
<evidence type="ECO:0000313" key="10">
    <source>
        <dbReference type="EMBL" id="SHE54397.1"/>
    </source>
</evidence>
<dbReference type="GO" id="GO:0005615">
    <property type="term" value="C:extracellular space"/>
    <property type="evidence" value="ECO:0007669"/>
    <property type="project" value="TreeGrafter"/>
</dbReference>
<accession>A0A1M4UCR5</accession>
<proteinExistence type="inferred from homology"/>
<dbReference type="PANTHER" id="PTHR11705:SF143">
    <property type="entry name" value="SLL0236 PROTEIN"/>
    <property type="match status" value="1"/>
</dbReference>
<evidence type="ECO:0000256" key="3">
    <source>
        <dbReference type="ARBA" id="ARBA00022670"/>
    </source>
</evidence>
<dbReference type="EMBL" id="FQVN01000001">
    <property type="protein sequence ID" value="SHE54397.1"/>
    <property type="molecule type" value="Genomic_DNA"/>
</dbReference>
<dbReference type="Gene3D" id="3.40.630.10">
    <property type="entry name" value="Zn peptidases"/>
    <property type="match status" value="1"/>
</dbReference>
<keyword evidence="4" id="KW-0378">Hydrolase</keyword>
<dbReference type="GO" id="GO:0008270">
    <property type="term" value="F:zinc ion binding"/>
    <property type="evidence" value="ECO:0007669"/>
    <property type="project" value="InterPro"/>
</dbReference>
<evidence type="ECO:0000313" key="11">
    <source>
        <dbReference type="Proteomes" id="UP000184501"/>
    </source>
</evidence>
<keyword evidence="6" id="KW-0482">Metalloprotease</keyword>
<evidence type="ECO:0000256" key="5">
    <source>
        <dbReference type="ARBA" id="ARBA00022833"/>
    </source>
</evidence>
<gene>
    <name evidence="10" type="ORF">SAMN05444320_101373</name>
</gene>
<dbReference type="InterPro" id="IPR000834">
    <property type="entry name" value="Peptidase_M14"/>
</dbReference>
<evidence type="ECO:0000256" key="4">
    <source>
        <dbReference type="ARBA" id="ARBA00022801"/>
    </source>
</evidence>
<dbReference type="GO" id="GO:0006508">
    <property type="term" value="P:proteolysis"/>
    <property type="evidence" value="ECO:0007669"/>
    <property type="project" value="UniProtKB-KW"/>
</dbReference>
<dbReference type="STRING" id="2017.SAMN05444320_101373"/>
<dbReference type="PANTHER" id="PTHR11705">
    <property type="entry name" value="PROTEASE FAMILY M14 CARBOXYPEPTIDASE A,B"/>
    <property type="match status" value="1"/>
</dbReference>
<dbReference type="InterPro" id="IPR006311">
    <property type="entry name" value="TAT_signal"/>
</dbReference>
<dbReference type="AlphaFoldDB" id="A0A1M4UCR5"/>
<dbReference type="Proteomes" id="UP000184501">
    <property type="component" value="Unassembled WGS sequence"/>
</dbReference>
<dbReference type="GO" id="GO:0004181">
    <property type="term" value="F:metallocarboxypeptidase activity"/>
    <property type="evidence" value="ECO:0007669"/>
    <property type="project" value="InterPro"/>
</dbReference>
<dbReference type="PROSITE" id="PS51318">
    <property type="entry name" value="TAT"/>
    <property type="match status" value="1"/>
</dbReference>
<comment type="cofactor">
    <cofactor evidence="1">
        <name>Zn(2+)</name>
        <dbReference type="ChEBI" id="CHEBI:29105"/>
    </cofactor>
</comment>
<protein>
    <submittedName>
        <fullName evidence="10">Zinc carboxypeptidase</fullName>
    </submittedName>
</protein>
<reference evidence="10 11" key="1">
    <citation type="submission" date="2016-11" db="EMBL/GenBank/DDBJ databases">
        <authorList>
            <person name="Jaros S."/>
            <person name="Januszkiewicz K."/>
            <person name="Wedrychowicz H."/>
        </authorList>
    </citation>
    <scope>NUCLEOTIDE SEQUENCE [LARGE SCALE GENOMIC DNA]</scope>
    <source>
        <strain evidence="10 11">DSM 44523</strain>
    </source>
</reference>
<dbReference type="SMART" id="SM00631">
    <property type="entry name" value="Zn_pept"/>
    <property type="match status" value="1"/>
</dbReference>
<dbReference type="Pfam" id="PF00246">
    <property type="entry name" value="Peptidase_M14"/>
    <property type="match status" value="1"/>
</dbReference>
<evidence type="ECO:0000256" key="7">
    <source>
        <dbReference type="PROSITE-ProRule" id="PRU01379"/>
    </source>
</evidence>
<name>A0A1M4UCR5_STRHI</name>
<dbReference type="SUPFAM" id="SSF53187">
    <property type="entry name" value="Zn-dependent exopeptidases"/>
    <property type="match status" value="1"/>
</dbReference>
<dbReference type="OrthoDB" id="5240362at2"/>
<feature type="signal peptide" evidence="8">
    <location>
        <begin position="1"/>
        <end position="28"/>
    </location>
</feature>
<evidence type="ECO:0000256" key="1">
    <source>
        <dbReference type="ARBA" id="ARBA00001947"/>
    </source>
</evidence>
<keyword evidence="8" id="KW-0732">Signal</keyword>
<evidence type="ECO:0000256" key="8">
    <source>
        <dbReference type="SAM" id="SignalP"/>
    </source>
</evidence>
<evidence type="ECO:0000256" key="6">
    <source>
        <dbReference type="ARBA" id="ARBA00023049"/>
    </source>
</evidence>
<organism evidence="10 11">
    <name type="scientific">Streptoalloteichus hindustanus</name>
    <dbReference type="NCBI Taxonomy" id="2017"/>
    <lineage>
        <taxon>Bacteria</taxon>
        <taxon>Bacillati</taxon>
        <taxon>Actinomycetota</taxon>
        <taxon>Actinomycetes</taxon>
        <taxon>Pseudonocardiales</taxon>
        <taxon>Pseudonocardiaceae</taxon>
        <taxon>Streptoalloteichus</taxon>
    </lineage>
</organism>
<keyword evidence="5" id="KW-0862">Zinc</keyword>
<keyword evidence="3" id="KW-0645">Protease</keyword>
<comment type="similarity">
    <text evidence="2 7">Belongs to the peptidase M14 family.</text>
</comment>
<evidence type="ECO:0000259" key="9">
    <source>
        <dbReference type="PROSITE" id="PS52035"/>
    </source>
</evidence>
<dbReference type="PROSITE" id="PS52035">
    <property type="entry name" value="PEPTIDASE_M14"/>
    <property type="match status" value="1"/>
</dbReference>
<feature type="active site" description="Proton donor/acceptor" evidence="7">
    <location>
        <position position="399"/>
    </location>
</feature>
<feature type="domain" description="Peptidase M14" evidence="9">
    <location>
        <begin position="111"/>
        <end position="436"/>
    </location>
</feature>
<feature type="chain" id="PRO_5012024921" evidence="8">
    <location>
        <begin position="29"/>
        <end position="443"/>
    </location>
</feature>
<dbReference type="RefSeq" id="WP_073480189.1">
    <property type="nucleotide sequence ID" value="NZ_FQVN01000001.1"/>
</dbReference>
<sequence>MSRSPLRRGLLAAAVALPLVLAGAPAVADLAPPDGAIPYVWRVTATDSQVRSLAEAGFDVTTTRDGAALVVGPRSTADQLRGLGHRPRFHDTVHKPVEEAETAAADTFYGGYHTPAAHEAHLDRVAREHPELATVVDIGDSWRKTRGLGGHDIKAVCLTRRTSGDCALRPDAAKPRLAVIAQIHARELSTGELAWKWIDHLATGYGSDAEVTSVLDSTEVWVVPMANPDGVDIVASGGNRPKAQRKNANTSNGACTGTGVGVDLNRNSSFHWGGDSTRPCSETYQGPRAASEPETRALEQWFRALFPVQRGPGDDDPAPSTATGVMITLHSYGDYVITPWGWTEDPAPNDAELRALGHRMAESNGYVVGTNGDTVGYSTSGTTDDFTYGVLGVASYTFEMGSSSGSCGGFFPRYSCVDSDFWPKNRGALLTAAKAAAAPYRTP</sequence>
<evidence type="ECO:0000256" key="2">
    <source>
        <dbReference type="ARBA" id="ARBA00005988"/>
    </source>
</evidence>